<dbReference type="STRING" id="585531.HMPREF0063_12798"/>
<comment type="caution">
    <text evidence="7">The sequence shown here is derived from an EMBL/GenBank/DDBJ whole genome shotgun (WGS) entry which is preliminary data.</text>
</comment>
<dbReference type="EMBL" id="ACLF03000012">
    <property type="protein sequence ID" value="EFQ82090.1"/>
    <property type="molecule type" value="Genomic_DNA"/>
</dbReference>
<dbReference type="GO" id="GO:0008757">
    <property type="term" value="F:S-adenosylmethionine-dependent methyltransferase activity"/>
    <property type="evidence" value="ECO:0007669"/>
    <property type="project" value="TreeGrafter"/>
</dbReference>
<evidence type="ECO:0000256" key="1">
    <source>
        <dbReference type="ARBA" id="ARBA00006149"/>
    </source>
</evidence>
<evidence type="ECO:0000313" key="8">
    <source>
        <dbReference type="Proteomes" id="UP000003111"/>
    </source>
</evidence>
<dbReference type="SUPFAM" id="SSF53335">
    <property type="entry name" value="S-adenosyl-L-methionine-dependent methyltransferases"/>
    <property type="match status" value="1"/>
</dbReference>
<dbReference type="InterPro" id="IPR055487">
    <property type="entry name" value="DUF7059"/>
</dbReference>
<keyword evidence="2 7" id="KW-0489">Methyltransferase</keyword>
<evidence type="ECO:0000259" key="5">
    <source>
        <dbReference type="Pfam" id="PF05175"/>
    </source>
</evidence>
<sequence>MRLAPDLVDALRAALTAAGHTVDGVFALLGPDAHAALSRNETVPARRATADGSPLSTLVRLFQLQLAVPRDAADRALPGLVDPLVAGGLLHSSAGEVRAAVDVRPYGDEDHDWWVVCDLTPGLDAGPVRVGAEHVLGISEASSSLAHLTVRTPVARALDLGTGCGVQALHLAQHADRVVATDVNPRALAMAELTASLNGVTVDVRRGSLFEPVATERFDLVATNPPFVVSPPDGDRLVYRETGFEGDEVVRRIVQGAPDHLTEHGWCQVLASWIHPADQDWADRLSGWIAPTGLDAWVVQREVLDPASYAEMWLADAGHRGGPGYVDRYDAWLGWFEARGIEAMGFGWITLRRSDRDVPHVRVEECSAPVAPPVGPGAVEWAGVSEALAAGAPLDRTWRTPVDLVQDTHGAVGAADPERIVVRRQFGLQRSRQVDTVEAALLSASDGDLTAGQILDAVASLLDLDPAAVREQYAPAVESLAAELFLLP</sequence>
<dbReference type="InterPro" id="IPR002052">
    <property type="entry name" value="DNA_methylase_N6_adenine_CS"/>
</dbReference>
<dbReference type="OrthoDB" id="129465at2"/>
<reference evidence="7" key="1">
    <citation type="submission" date="2010-08" db="EMBL/GenBank/DDBJ databases">
        <authorList>
            <person name="Muzny D."/>
            <person name="Qin X."/>
            <person name="Buhay C."/>
            <person name="Dugan-Rocha S."/>
            <person name="Ding Y."/>
            <person name="Chen G."/>
            <person name="Hawes A."/>
            <person name="Holder M."/>
            <person name="Jhangiani S."/>
            <person name="Johnson A."/>
            <person name="Khan Z."/>
            <person name="Li Z."/>
            <person name="Liu W."/>
            <person name="Liu X."/>
            <person name="Perez L."/>
            <person name="Shen H."/>
            <person name="Wang Q."/>
            <person name="Watt J."/>
            <person name="Xi L."/>
            <person name="Xin Y."/>
            <person name="Zhou J."/>
            <person name="Deng J."/>
            <person name="Jiang H."/>
            <person name="Liu Y."/>
            <person name="Qu J."/>
            <person name="Song X.-Z."/>
            <person name="Zhang L."/>
            <person name="Villasana D."/>
            <person name="Johnson A."/>
            <person name="Liu J."/>
            <person name="Liyanage D."/>
            <person name="Lorensuhewa L."/>
            <person name="Robinson T."/>
            <person name="Song A."/>
            <person name="Song B.-B."/>
            <person name="Dinh H."/>
            <person name="Thornton R."/>
            <person name="Coyle M."/>
            <person name="Francisco L."/>
            <person name="Jackson L."/>
            <person name="Javaid M."/>
            <person name="Korchina V."/>
            <person name="Kovar C."/>
            <person name="Mata R."/>
            <person name="Mathew T."/>
            <person name="Ngo R."/>
            <person name="Nguyen L."/>
            <person name="Nguyen N."/>
            <person name="Okwuonu G."/>
            <person name="Ongeri F."/>
            <person name="Pham C."/>
            <person name="Simmons D."/>
            <person name="Wilczek-Boney K."/>
            <person name="Hale W."/>
            <person name="Jakkamsetti A."/>
            <person name="Pham P."/>
            <person name="Ruth R."/>
            <person name="San Lucas F."/>
            <person name="Warren J."/>
            <person name="Zhang J."/>
            <person name="Zhao Z."/>
            <person name="Zhou C."/>
            <person name="Zhu D."/>
            <person name="Lee S."/>
            <person name="Bess C."/>
            <person name="Blankenburg K."/>
            <person name="Forbes L."/>
            <person name="Fu Q."/>
            <person name="Gubbala S."/>
            <person name="Hirani K."/>
            <person name="Jayaseelan J.C."/>
            <person name="Lara F."/>
            <person name="Munidasa M."/>
            <person name="Palculict T."/>
            <person name="Patil S."/>
            <person name="Pu L.-L."/>
            <person name="Saada N."/>
            <person name="Tang L."/>
            <person name="Weissenberger G."/>
            <person name="Zhu Y."/>
            <person name="Hemphill L."/>
            <person name="Shang Y."/>
            <person name="Youmans B."/>
            <person name="Ayvaz T."/>
            <person name="Ross M."/>
            <person name="Santibanez J."/>
            <person name="Aqrawi P."/>
            <person name="Gross S."/>
            <person name="Joshi V."/>
            <person name="Fowler G."/>
            <person name="Nazareth L."/>
            <person name="Reid J."/>
            <person name="Worley K."/>
            <person name="Petrosino J."/>
            <person name="Highlander S."/>
            <person name="Gibbs R."/>
        </authorList>
    </citation>
    <scope>NUCLEOTIDE SEQUENCE [LARGE SCALE GENOMIC DNA]</scope>
    <source>
        <strain evidence="7">DSM 15272</strain>
    </source>
</reference>
<dbReference type="GO" id="GO:0008276">
    <property type="term" value="F:protein methyltransferase activity"/>
    <property type="evidence" value="ECO:0007669"/>
    <property type="project" value="TreeGrafter"/>
</dbReference>
<feature type="domain" description="Methyltransferase small" evidence="5">
    <location>
        <begin position="147"/>
        <end position="271"/>
    </location>
</feature>
<dbReference type="Proteomes" id="UP000003111">
    <property type="component" value="Unassembled WGS sequence"/>
</dbReference>
<dbReference type="PANTHER" id="PTHR45875">
    <property type="entry name" value="METHYLTRANSFERASE N6AMT1"/>
    <property type="match status" value="1"/>
</dbReference>
<dbReference type="Pfam" id="PF23186">
    <property type="entry name" value="DUF7059"/>
    <property type="match status" value="1"/>
</dbReference>
<dbReference type="HOGENOM" id="CLU_022532_0_0_11"/>
<dbReference type="GO" id="GO:0032259">
    <property type="term" value="P:methylation"/>
    <property type="evidence" value="ECO:0007669"/>
    <property type="project" value="UniProtKB-KW"/>
</dbReference>
<protein>
    <submittedName>
        <fullName evidence="7">Methyltransferase small domain protein</fullName>
    </submittedName>
</protein>
<accession>E2SFI9</accession>
<dbReference type="AlphaFoldDB" id="E2SFI9"/>
<dbReference type="eggNOG" id="COG2890">
    <property type="taxonomic scope" value="Bacteria"/>
</dbReference>
<gene>
    <name evidence="7" type="ORF">HMPREF0063_12798</name>
</gene>
<dbReference type="PANTHER" id="PTHR45875:SF1">
    <property type="entry name" value="METHYLTRANSFERASE N6AMT1"/>
    <property type="match status" value="1"/>
</dbReference>
<dbReference type="Pfam" id="PF05175">
    <property type="entry name" value="MTS"/>
    <property type="match status" value="1"/>
</dbReference>
<proteinExistence type="inferred from homology"/>
<comment type="similarity">
    <text evidence="1">Belongs to the eukaryotic/archaeal PrmC-related family.</text>
</comment>
<dbReference type="GO" id="GO:0035657">
    <property type="term" value="C:eRF1 methyltransferase complex"/>
    <property type="evidence" value="ECO:0007669"/>
    <property type="project" value="TreeGrafter"/>
</dbReference>
<dbReference type="InterPro" id="IPR052190">
    <property type="entry name" value="Euk-Arch_PrmC-MTase"/>
</dbReference>
<dbReference type="Gene3D" id="3.40.50.150">
    <property type="entry name" value="Vaccinia Virus protein VP39"/>
    <property type="match status" value="1"/>
</dbReference>
<keyword evidence="3" id="KW-0808">Transferase</keyword>
<evidence type="ECO:0000313" key="7">
    <source>
        <dbReference type="EMBL" id="EFQ82090.1"/>
    </source>
</evidence>
<evidence type="ECO:0000256" key="4">
    <source>
        <dbReference type="ARBA" id="ARBA00022691"/>
    </source>
</evidence>
<dbReference type="CDD" id="cd02440">
    <property type="entry name" value="AdoMet_MTases"/>
    <property type="match status" value="1"/>
</dbReference>
<organism evidence="7 8">
    <name type="scientific">Aeromicrobium marinum DSM 15272</name>
    <dbReference type="NCBI Taxonomy" id="585531"/>
    <lineage>
        <taxon>Bacteria</taxon>
        <taxon>Bacillati</taxon>
        <taxon>Actinomycetota</taxon>
        <taxon>Actinomycetes</taxon>
        <taxon>Propionibacteriales</taxon>
        <taxon>Nocardioidaceae</taxon>
        <taxon>Aeromicrobium</taxon>
    </lineage>
</organism>
<keyword evidence="8" id="KW-1185">Reference proteome</keyword>
<dbReference type="InterPro" id="IPR029063">
    <property type="entry name" value="SAM-dependent_MTases_sf"/>
</dbReference>
<evidence type="ECO:0000256" key="3">
    <source>
        <dbReference type="ARBA" id="ARBA00022679"/>
    </source>
</evidence>
<feature type="domain" description="DUF7059" evidence="6">
    <location>
        <begin position="17"/>
        <end position="100"/>
    </location>
</feature>
<dbReference type="GO" id="GO:0003676">
    <property type="term" value="F:nucleic acid binding"/>
    <property type="evidence" value="ECO:0007669"/>
    <property type="project" value="InterPro"/>
</dbReference>
<evidence type="ECO:0000259" key="6">
    <source>
        <dbReference type="Pfam" id="PF23186"/>
    </source>
</evidence>
<keyword evidence="4" id="KW-0949">S-adenosyl-L-methionine</keyword>
<dbReference type="GO" id="GO:0008170">
    <property type="term" value="F:N-methyltransferase activity"/>
    <property type="evidence" value="ECO:0007669"/>
    <property type="project" value="UniProtKB-ARBA"/>
</dbReference>
<evidence type="ECO:0000256" key="2">
    <source>
        <dbReference type="ARBA" id="ARBA00022603"/>
    </source>
</evidence>
<dbReference type="InterPro" id="IPR007848">
    <property type="entry name" value="Small_mtfrase_dom"/>
</dbReference>
<dbReference type="PROSITE" id="PS00092">
    <property type="entry name" value="N6_MTASE"/>
    <property type="match status" value="1"/>
</dbReference>
<dbReference type="RefSeq" id="WP_007079453.1">
    <property type="nucleotide sequence ID" value="NZ_CM001024.1"/>
</dbReference>
<name>E2SFI9_9ACTN</name>